<keyword evidence="2" id="KW-0238">DNA-binding</keyword>
<evidence type="ECO:0000256" key="5">
    <source>
        <dbReference type="SAM" id="MobiDB-lite"/>
    </source>
</evidence>
<protein>
    <submittedName>
        <fullName evidence="7">Shock factor protein 4</fullName>
    </submittedName>
</protein>
<dbReference type="InterPro" id="IPR036390">
    <property type="entry name" value="WH_DNA-bd_sf"/>
</dbReference>
<name>A0A9N8DA47_9STRA</name>
<organism evidence="7 8">
    <name type="scientific">Seminavis robusta</name>
    <dbReference type="NCBI Taxonomy" id="568900"/>
    <lineage>
        <taxon>Eukaryota</taxon>
        <taxon>Sar</taxon>
        <taxon>Stramenopiles</taxon>
        <taxon>Ochrophyta</taxon>
        <taxon>Bacillariophyta</taxon>
        <taxon>Bacillariophyceae</taxon>
        <taxon>Bacillariophycidae</taxon>
        <taxon>Naviculales</taxon>
        <taxon>Naviculaceae</taxon>
        <taxon>Seminavis</taxon>
    </lineage>
</organism>
<comment type="subcellular location">
    <subcellularLocation>
        <location evidence="1">Nucleus</location>
    </subcellularLocation>
</comment>
<proteinExistence type="inferred from homology"/>
<dbReference type="Pfam" id="PF00447">
    <property type="entry name" value="HSF_DNA-bind"/>
    <property type="match status" value="1"/>
</dbReference>
<dbReference type="Gene3D" id="1.10.10.10">
    <property type="entry name" value="Winged helix-like DNA-binding domain superfamily/Winged helix DNA-binding domain"/>
    <property type="match status" value="1"/>
</dbReference>
<keyword evidence="8" id="KW-1185">Reference proteome</keyword>
<evidence type="ECO:0000256" key="3">
    <source>
        <dbReference type="ARBA" id="ARBA00023242"/>
    </source>
</evidence>
<dbReference type="InterPro" id="IPR000232">
    <property type="entry name" value="HSF_DNA-bd"/>
</dbReference>
<comment type="caution">
    <text evidence="7">The sequence shown here is derived from an EMBL/GenBank/DDBJ whole genome shotgun (WGS) entry which is preliminary data.</text>
</comment>
<evidence type="ECO:0000259" key="6">
    <source>
        <dbReference type="SMART" id="SM00415"/>
    </source>
</evidence>
<evidence type="ECO:0000313" key="8">
    <source>
        <dbReference type="Proteomes" id="UP001153069"/>
    </source>
</evidence>
<evidence type="ECO:0000256" key="2">
    <source>
        <dbReference type="ARBA" id="ARBA00023125"/>
    </source>
</evidence>
<dbReference type="PANTHER" id="PTHR10015">
    <property type="entry name" value="HEAT SHOCK TRANSCRIPTION FACTOR"/>
    <property type="match status" value="1"/>
</dbReference>
<dbReference type="SMART" id="SM00415">
    <property type="entry name" value="HSF"/>
    <property type="match status" value="1"/>
</dbReference>
<sequence>MSAGRLPVVLSVLPMPAASPMDNGNVNVSFGAGAFGSQQQQQQQQQHGPNCNTNMDLQLASFPVKLHAMLSSIDLTGSHVDIVTWRPHGRLFVVKDRNRFINEVIPCWCFTMTSYASFQRQLNIYGFRSLSSGPDKGGYYHEMFLRGHPELATQIPRQKLKGKGPRKPATPHNEPNFYTMPPVTAPLPPQRAPPAAFPPPRIHESPMEGTTLGRLLFNDPSVLSRAVAAEMYALPTNSAQQRDPQHARNRVSSMNQEHSFIQPRESENLVSVGQGLEEELVELILENRARGAGESDTVVNISTNDFMGQNEEAGIYSNFDFEPLPVCRDARDYRGRNH</sequence>
<dbReference type="SUPFAM" id="SSF46785">
    <property type="entry name" value="Winged helix' DNA-binding domain"/>
    <property type="match status" value="1"/>
</dbReference>
<dbReference type="AlphaFoldDB" id="A0A9N8DA47"/>
<dbReference type="GO" id="GO:0003700">
    <property type="term" value="F:DNA-binding transcription factor activity"/>
    <property type="evidence" value="ECO:0007669"/>
    <property type="project" value="InterPro"/>
</dbReference>
<gene>
    <name evidence="7" type="ORF">SEMRO_53_G031470.1</name>
</gene>
<dbReference type="InterPro" id="IPR036388">
    <property type="entry name" value="WH-like_DNA-bd_sf"/>
</dbReference>
<dbReference type="FunFam" id="1.10.10.10:FF:000479">
    <property type="entry name" value="Predicted protein"/>
    <property type="match status" value="1"/>
</dbReference>
<reference evidence="7" key="1">
    <citation type="submission" date="2020-06" db="EMBL/GenBank/DDBJ databases">
        <authorList>
            <consortium name="Plant Systems Biology data submission"/>
        </authorList>
    </citation>
    <scope>NUCLEOTIDE SEQUENCE</scope>
    <source>
        <strain evidence="7">D6</strain>
    </source>
</reference>
<comment type="similarity">
    <text evidence="4">Belongs to the HSF family.</text>
</comment>
<dbReference type="PANTHER" id="PTHR10015:SF206">
    <property type="entry name" value="HSF-TYPE DNA-BINDING DOMAIN-CONTAINING PROTEIN"/>
    <property type="match status" value="1"/>
</dbReference>
<evidence type="ECO:0000256" key="1">
    <source>
        <dbReference type="ARBA" id="ARBA00004123"/>
    </source>
</evidence>
<dbReference type="OrthoDB" id="44091at2759"/>
<keyword evidence="3" id="KW-0539">Nucleus</keyword>
<dbReference type="GO" id="GO:0043565">
    <property type="term" value="F:sequence-specific DNA binding"/>
    <property type="evidence" value="ECO:0007669"/>
    <property type="project" value="InterPro"/>
</dbReference>
<feature type="region of interest" description="Disordered" evidence="5">
    <location>
        <begin position="158"/>
        <end position="177"/>
    </location>
</feature>
<evidence type="ECO:0000256" key="4">
    <source>
        <dbReference type="RuleBase" id="RU004020"/>
    </source>
</evidence>
<dbReference type="GO" id="GO:0005634">
    <property type="term" value="C:nucleus"/>
    <property type="evidence" value="ECO:0007669"/>
    <property type="project" value="UniProtKB-SubCell"/>
</dbReference>
<dbReference type="EMBL" id="CAICTM010000052">
    <property type="protein sequence ID" value="CAB9499087.1"/>
    <property type="molecule type" value="Genomic_DNA"/>
</dbReference>
<feature type="domain" description="HSF-type DNA-binding" evidence="6">
    <location>
        <begin position="58"/>
        <end position="158"/>
    </location>
</feature>
<evidence type="ECO:0000313" key="7">
    <source>
        <dbReference type="EMBL" id="CAB9499087.1"/>
    </source>
</evidence>
<dbReference type="Proteomes" id="UP001153069">
    <property type="component" value="Unassembled WGS sequence"/>
</dbReference>
<accession>A0A9N8DA47</accession>